<name>A0A8S5NRF1_9CAUD</name>
<protein>
    <submittedName>
        <fullName evidence="1">HNHc nuclease</fullName>
    </submittedName>
</protein>
<dbReference type="InterPro" id="IPR041242">
    <property type="entry name" value="HNHc_6"/>
</dbReference>
<accession>A0A8S5NRF1</accession>
<reference evidence="1" key="1">
    <citation type="journal article" date="2021" name="Proc. Natl. Acad. Sci. U.S.A.">
        <title>A Catalog of Tens of Thousands of Viruses from Human Metagenomes Reveals Hidden Associations with Chronic Diseases.</title>
        <authorList>
            <person name="Tisza M.J."/>
            <person name="Buck C.B."/>
        </authorList>
    </citation>
    <scope>NUCLEOTIDE SEQUENCE</scope>
    <source>
        <strain evidence="1">Ctzc413</strain>
    </source>
</reference>
<dbReference type="EMBL" id="BK015237">
    <property type="protein sequence ID" value="DAD97310.1"/>
    <property type="molecule type" value="Genomic_DNA"/>
</dbReference>
<organism evidence="1">
    <name type="scientific">Myoviridae sp. ctzc413</name>
    <dbReference type="NCBI Taxonomy" id="2826721"/>
    <lineage>
        <taxon>Viruses</taxon>
        <taxon>Duplodnaviria</taxon>
        <taxon>Heunggongvirae</taxon>
        <taxon>Uroviricota</taxon>
        <taxon>Caudoviricetes</taxon>
    </lineage>
</organism>
<proteinExistence type="predicted"/>
<evidence type="ECO:0000313" key="1">
    <source>
        <dbReference type="EMBL" id="DAD97310.1"/>
    </source>
</evidence>
<sequence>MYTMVDVKQYRENSDGTDLVVSVPGMKLGGLLQRKKIKNAEIRFDDGRHISAEQRKKAYATIRDIADWTGYPPEEMKERMKYEHMIRTGDPYFSLSNCSMDTAREFINTILEFALEWGIPLSDNAIDRTDDIGRYLYYCLMHKKCAICGKDGEIHHEDAIGMGNNRRKVDDSGYKKICLCREHHTIAHQMGVIRFRQMYKVYGIVVKAE</sequence>
<dbReference type="Pfam" id="PF16784">
    <property type="entry name" value="HNHc_6"/>
    <property type="match status" value="1"/>
</dbReference>